<dbReference type="InterPro" id="IPR005164">
    <property type="entry name" value="Allantoicase"/>
</dbReference>
<feature type="domain" description="Allantoicase" evidence="3">
    <location>
        <begin position="256"/>
        <end position="411"/>
    </location>
</feature>
<dbReference type="SUPFAM" id="SSF49785">
    <property type="entry name" value="Galactose-binding domain-like"/>
    <property type="match status" value="2"/>
</dbReference>
<sequence>MEIPSISQEALDQATATISESLPDRTTLTTTNSTPSISVHKIPTPLIDTTFSTHTNLTTTVLGASILGFSDEYFAAAANLLTPTPAVRKPGVYVHTGAWYDGWETRRHNRNPFDWVVIKLGCVGVVEGVEVDTSHFNGNEAPEAGLEGCFVAAGSEGGGSSADADADDDRGVADESWDKWEEILPKQACGPSQRQAWKVGGRGVEGRQWTHLRLKMFPDGGIARLRVYGRVVSPPLPGGTAAAERPLEDLASALNGGVAIECSDQHFGTKSNLVLPGRGKDMGDGWETARSRVLGHTDWVIVKLGLRGKSIEKVIVDTKDFRGNFPRAVRVEGWPQEPAKAALSGEQPRADQAGWVSLIDGEKPCQADTEHVFEGDELVASVPLEDWVWTHVKMTLIPDGGVKRLRVMGRRA</sequence>
<proteinExistence type="inferred from homology"/>
<evidence type="ECO:0000313" key="5">
    <source>
        <dbReference type="Proteomes" id="UP001345013"/>
    </source>
</evidence>
<dbReference type="NCBIfam" id="TIGR02961">
    <property type="entry name" value="allantoicase"/>
    <property type="match status" value="1"/>
</dbReference>
<dbReference type="HAMAP" id="MF_00813">
    <property type="entry name" value="Allantoicase"/>
    <property type="match status" value="1"/>
</dbReference>
<reference evidence="4 5" key="1">
    <citation type="submission" date="2023-08" db="EMBL/GenBank/DDBJ databases">
        <title>Black Yeasts Isolated from many extreme environments.</title>
        <authorList>
            <person name="Coleine C."/>
            <person name="Stajich J.E."/>
            <person name="Selbmann L."/>
        </authorList>
    </citation>
    <scope>NUCLEOTIDE SEQUENCE [LARGE SCALE GENOMIC DNA]</scope>
    <source>
        <strain evidence="4 5">CCFEE 5885</strain>
    </source>
</reference>
<dbReference type="InterPro" id="IPR008979">
    <property type="entry name" value="Galactose-bd-like_sf"/>
</dbReference>
<dbReference type="PANTHER" id="PTHR12045">
    <property type="entry name" value="ALLANTOICASE"/>
    <property type="match status" value="1"/>
</dbReference>
<dbReference type="PANTHER" id="PTHR12045:SF3">
    <property type="entry name" value="INACTIVE ALLANTOICASE-RELATED"/>
    <property type="match status" value="1"/>
</dbReference>
<dbReference type="Pfam" id="PF03561">
    <property type="entry name" value="Allantoicase"/>
    <property type="match status" value="2"/>
</dbReference>
<organism evidence="4 5">
    <name type="scientific">Lithohypha guttulata</name>
    <dbReference type="NCBI Taxonomy" id="1690604"/>
    <lineage>
        <taxon>Eukaryota</taxon>
        <taxon>Fungi</taxon>
        <taxon>Dikarya</taxon>
        <taxon>Ascomycota</taxon>
        <taxon>Pezizomycotina</taxon>
        <taxon>Eurotiomycetes</taxon>
        <taxon>Chaetothyriomycetidae</taxon>
        <taxon>Chaetothyriales</taxon>
        <taxon>Trichomeriaceae</taxon>
        <taxon>Lithohypha</taxon>
    </lineage>
</organism>
<evidence type="ECO:0000259" key="3">
    <source>
        <dbReference type="Pfam" id="PF03561"/>
    </source>
</evidence>
<dbReference type="Gene3D" id="2.60.120.260">
    <property type="entry name" value="Galactose-binding domain-like"/>
    <property type="match status" value="2"/>
</dbReference>
<comment type="caution">
    <text evidence="4">The sequence shown here is derived from an EMBL/GenBank/DDBJ whole genome shotgun (WGS) entry which is preliminary data.</text>
</comment>
<evidence type="ECO:0000256" key="2">
    <source>
        <dbReference type="SAM" id="MobiDB-lite"/>
    </source>
</evidence>
<dbReference type="PIRSF" id="PIRSF016516">
    <property type="entry name" value="Allantoicase"/>
    <property type="match status" value="1"/>
</dbReference>
<gene>
    <name evidence="4" type="primary">DAL2</name>
    <name evidence="4" type="ORF">LTR24_007546</name>
</gene>
<dbReference type="Proteomes" id="UP001345013">
    <property type="component" value="Unassembled WGS sequence"/>
</dbReference>
<evidence type="ECO:0000313" key="4">
    <source>
        <dbReference type="EMBL" id="KAK5084121.1"/>
    </source>
</evidence>
<dbReference type="InterPro" id="IPR015908">
    <property type="entry name" value="Allantoicase_dom"/>
</dbReference>
<comment type="similarity">
    <text evidence="1">Belongs to the allantoicase family.</text>
</comment>
<feature type="domain" description="Allantoicase" evidence="3">
    <location>
        <begin position="63"/>
        <end position="231"/>
    </location>
</feature>
<accession>A0ABR0K2J5</accession>
<dbReference type="EMBL" id="JAVRRG010000115">
    <property type="protein sequence ID" value="KAK5084121.1"/>
    <property type="molecule type" value="Genomic_DNA"/>
</dbReference>
<keyword evidence="5" id="KW-1185">Reference proteome</keyword>
<feature type="region of interest" description="Disordered" evidence="2">
    <location>
        <begin position="17"/>
        <end position="36"/>
    </location>
</feature>
<name>A0ABR0K2J5_9EURO</name>
<protein>
    <submittedName>
        <fullName evidence="4">Allantoicase</fullName>
    </submittedName>
</protein>
<evidence type="ECO:0000256" key="1">
    <source>
        <dbReference type="ARBA" id="ARBA00009242"/>
    </source>
</evidence>